<keyword evidence="4 5" id="KW-0472">Membrane</keyword>
<feature type="transmembrane region" description="Helical" evidence="5">
    <location>
        <begin position="12"/>
        <end position="33"/>
    </location>
</feature>
<feature type="transmembrane region" description="Helical" evidence="5">
    <location>
        <begin position="39"/>
        <end position="58"/>
    </location>
</feature>
<feature type="transmembrane region" description="Helical" evidence="5">
    <location>
        <begin position="550"/>
        <end position="570"/>
    </location>
</feature>
<keyword evidence="2 5" id="KW-0812">Transmembrane</keyword>
<keyword evidence="7" id="KW-0436">Ligase</keyword>
<evidence type="ECO:0000256" key="4">
    <source>
        <dbReference type="ARBA" id="ARBA00023136"/>
    </source>
</evidence>
<dbReference type="GO" id="GO:0016020">
    <property type="term" value="C:membrane"/>
    <property type="evidence" value="ECO:0007669"/>
    <property type="project" value="UniProtKB-SubCell"/>
</dbReference>
<feature type="transmembrane region" description="Helical" evidence="5">
    <location>
        <begin position="184"/>
        <end position="201"/>
    </location>
</feature>
<dbReference type="InterPro" id="IPR051533">
    <property type="entry name" value="WaaL-like"/>
</dbReference>
<feature type="transmembrane region" description="Helical" evidence="5">
    <location>
        <begin position="91"/>
        <end position="112"/>
    </location>
</feature>
<feature type="transmembrane region" description="Helical" evidence="5">
    <location>
        <begin position="286"/>
        <end position="305"/>
    </location>
</feature>
<evidence type="ECO:0000313" key="8">
    <source>
        <dbReference type="Proteomes" id="UP000602260"/>
    </source>
</evidence>
<keyword evidence="3 5" id="KW-1133">Transmembrane helix</keyword>
<dbReference type="EMBL" id="JACOPN010000002">
    <property type="protein sequence ID" value="MBC5716313.1"/>
    <property type="molecule type" value="Genomic_DNA"/>
</dbReference>
<proteinExistence type="predicted"/>
<feature type="transmembrane region" description="Helical" evidence="5">
    <location>
        <begin position="254"/>
        <end position="274"/>
    </location>
</feature>
<comment type="subcellular location">
    <subcellularLocation>
        <location evidence="1">Membrane</location>
        <topology evidence="1">Multi-pass membrane protein</topology>
    </subcellularLocation>
</comment>
<feature type="transmembrane region" description="Helical" evidence="5">
    <location>
        <begin position="221"/>
        <end position="245"/>
    </location>
</feature>
<keyword evidence="8" id="KW-1185">Reference proteome</keyword>
<dbReference type="Proteomes" id="UP000602260">
    <property type="component" value="Unassembled WGS sequence"/>
</dbReference>
<evidence type="ECO:0000313" key="7">
    <source>
        <dbReference type="EMBL" id="MBC5716313.1"/>
    </source>
</evidence>
<protein>
    <submittedName>
        <fullName evidence="7">O-antigen ligase family protein</fullName>
    </submittedName>
</protein>
<name>A0A8J6M397_9FIRM</name>
<feature type="transmembrane region" description="Helical" evidence="5">
    <location>
        <begin position="317"/>
        <end position="337"/>
    </location>
</feature>
<comment type="caution">
    <text evidence="7">The sequence shown here is derived from an EMBL/GenBank/DDBJ whole genome shotgun (WGS) entry which is preliminary data.</text>
</comment>
<sequence>MSKKRPNSAAAADRFQPAAFFLPGLVLFLFTALTTINAIKIPALLALVVTALALLGCMQQLRQRLTWIVAAVALFVAINGISTLYSVSGQFALQDFLPIVCAFCVFVLILAFEPGQKGLIGRRAGGMFAVSTALASLLSIDQLSTRFLSSPFLWLMNKFSTDYVDVGGVETGVRMVSIYRNPNIFAGCIGLGVLLSLGLAVTEERKGARRGYLACLALNALAFVLSFSMGASGAIVAAFVLYLVLELPQRRARLLLTMLETLILTVIAAFPIYLTAFDGWNGLNPVPLVCAVLAAALLVVLDERLGRKLADVLSCHGKLFAIVVAALAALLAIYAFLSMTVTGSTTLNAGERLRRSAYPAAGTYSLDVQAVGDVSVTIESQNMQDTMMHTSSVLYEGSADGASFTVPEDSMVVYFNFSADQTTALESAAYQGEAGSGSVPLGYKLLPGFIANRMQGLRANQNAIQRLVFFQDGMKLFRQSPILGLGLGGFQNNVYSVQDFYYTTKYIHNHYIQALVDTGIIGFAAFAVMLLLPAAVVVRARLRREEEPLIASLGAAMVFMAIHGGVEVVFSSSYFLPIALGVIAMISLCCGQPMALPCSPKGAKWAVRIAALPVLVYALLLGGNLFAARLIAQPTYANLSMAIAIDPFRRDDYMTSYVVNALTQEDVPDAVMAQAEKWSAKLEKVDSNSTPLYLAQAYFQRGETDKAYAMLEKYVDFVPTQETTWDDAFLLLFQYSDDSQESMDHILAFQQRMNHWNDTHMGTITLSPQVQAALTVFTMD</sequence>
<dbReference type="AlphaFoldDB" id="A0A8J6M397"/>
<evidence type="ECO:0000256" key="3">
    <source>
        <dbReference type="ARBA" id="ARBA00022989"/>
    </source>
</evidence>
<feature type="domain" description="O-antigen ligase-related" evidence="6">
    <location>
        <begin position="459"/>
        <end position="527"/>
    </location>
</feature>
<feature type="transmembrane region" description="Helical" evidence="5">
    <location>
        <begin position="65"/>
        <end position="85"/>
    </location>
</feature>
<accession>A0A8J6M397</accession>
<dbReference type="PANTHER" id="PTHR37422:SF13">
    <property type="entry name" value="LIPOPOLYSACCHARIDE BIOSYNTHESIS PROTEIN PA4999-RELATED"/>
    <property type="match status" value="1"/>
</dbReference>
<evidence type="ECO:0000259" key="6">
    <source>
        <dbReference type="Pfam" id="PF04932"/>
    </source>
</evidence>
<feature type="transmembrane region" description="Helical" evidence="5">
    <location>
        <begin position="519"/>
        <end position="538"/>
    </location>
</feature>
<dbReference type="PANTHER" id="PTHR37422">
    <property type="entry name" value="TEICHURONIC ACID BIOSYNTHESIS PROTEIN TUAE"/>
    <property type="match status" value="1"/>
</dbReference>
<dbReference type="RefSeq" id="WP_186877794.1">
    <property type="nucleotide sequence ID" value="NZ_JACOPN010000002.1"/>
</dbReference>
<evidence type="ECO:0000256" key="2">
    <source>
        <dbReference type="ARBA" id="ARBA00022692"/>
    </source>
</evidence>
<gene>
    <name evidence="7" type="ORF">H8S55_03075</name>
</gene>
<feature type="transmembrane region" description="Helical" evidence="5">
    <location>
        <begin position="576"/>
        <end position="597"/>
    </location>
</feature>
<dbReference type="Pfam" id="PF04932">
    <property type="entry name" value="Wzy_C"/>
    <property type="match status" value="1"/>
</dbReference>
<dbReference type="GO" id="GO:0016874">
    <property type="term" value="F:ligase activity"/>
    <property type="evidence" value="ECO:0007669"/>
    <property type="project" value="UniProtKB-KW"/>
</dbReference>
<organism evidence="7 8">
    <name type="scientific">Flintibacter faecis</name>
    <dbReference type="NCBI Taxonomy" id="2763047"/>
    <lineage>
        <taxon>Bacteria</taxon>
        <taxon>Bacillati</taxon>
        <taxon>Bacillota</taxon>
        <taxon>Clostridia</taxon>
        <taxon>Eubacteriales</taxon>
        <taxon>Flintibacter</taxon>
    </lineage>
</organism>
<reference evidence="7" key="1">
    <citation type="submission" date="2020-08" db="EMBL/GenBank/DDBJ databases">
        <title>Genome public.</title>
        <authorList>
            <person name="Liu C."/>
            <person name="Sun Q."/>
        </authorList>
    </citation>
    <scope>NUCLEOTIDE SEQUENCE</scope>
    <source>
        <strain evidence="7">BX5</strain>
    </source>
</reference>
<evidence type="ECO:0000256" key="5">
    <source>
        <dbReference type="SAM" id="Phobius"/>
    </source>
</evidence>
<dbReference type="InterPro" id="IPR007016">
    <property type="entry name" value="O-antigen_ligase-rel_domated"/>
</dbReference>
<feature type="transmembrane region" description="Helical" evidence="5">
    <location>
        <begin position="609"/>
        <end position="632"/>
    </location>
</feature>
<evidence type="ECO:0000256" key="1">
    <source>
        <dbReference type="ARBA" id="ARBA00004141"/>
    </source>
</evidence>